<dbReference type="Proteomes" id="UP000498740">
    <property type="component" value="Unassembled WGS sequence"/>
</dbReference>
<evidence type="ECO:0000313" key="2">
    <source>
        <dbReference type="Proteomes" id="UP000498740"/>
    </source>
</evidence>
<evidence type="ECO:0000313" key="1">
    <source>
        <dbReference type="EMBL" id="GFN09707.1"/>
    </source>
</evidence>
<gene>
    <name evidence="1" type="ORF">Smic_82630</name>
</gene>
<sequence>MRYAASASGLIGARCFTGCPQGDGDKRPGEEGIEAVAKLLGLGPGQNQRHFGLELVEVVQGDGHPHFPGGGVAER</sequence>
<dbReference type="AlphaFoldDB" id="A0A7J0D6J0"/>
<dbReference type="EMBL" id="BLWD01000003">
    <property type="protein sequence ID" value="GFN09707.1"/>
    <property type="molecule type" value="Genomic_DNA"/>
</dbReference>
<proteinExistence type="predicted"/>
<name>A0A7J0D6J0_STRMI</name>
<reference evidence="1 2" key="1">
    <citation type="submission" date="2020-05" db="EMBL/GenBank/DDBJ databases">
        <title>Whole genome shotgun sequence of Streptomyces microflavus NBRC 13062.</title>
        <authorList>
            <person name="Komaki H."/>
            <person name="Tamura T."/>
        </authorList>
    </citation>
    <scope>NUCLEOTIDE SEQUENCE [LARGE SCALE GENOMIC DNA]</scope>
    <source>
        <strain evidence="1 2">NBRC 13062</strain>
    </source>
</reference>
<organism evidence="1 2">
    <name type="scientific">Streptomyces microflavus</name>
    <name type="common">Streptomyces lipmanii</name>
    <dbReference type="NCBI Taxonomy" id="1919"/>
    <lineage>
        <taxon>Bacteria</taxon>
        <taxon>Bacillati</taxon>
        <taxon>Actinomycetota</taxon>
        <taxon>Actinomycetes</taxon>
        <taxon>Kitasatosporales</taxon>
        <taxon>Streptomycetaceae</taxon>
        <taxon>Streptomyces</taxon>
    </lineage>
</organism>
<comment type="caution">
    <text evidence="1">The sequence shown here is derived from an EMBL/GenBank/DDBJ whole genome shotgun (WGS) entry which is preliminary data.</text>
</comment>
<protein>
    <submittedName>
        <fullName evidence="1">Uncharacterized protein</fullName>
    </submittedName>
</protein>
<accession>A0A7J0D6J0</accession>